<dbReference type="InterPro" id="IPR004459">
    <property type="entry name" value="CobQ_synth"/>
</dbReference>
<gene>
    <name evidence="4" type="primary">cobQ</name>
    <name evidence="7" type="ORF">CUN48_12545</name>
</gene>
<feature type="active site" description="Nucleophile" evidence="4">
    <location>
        <position position="330"/>
    </location>
</feature>
<dbReference type="GO" id="GO:0009236">
    <property type="term" value="P:cobalamin biosynthetic process"/>
    <property type="evidence" value="ECO:0007669"/>
    <property type="project" value="UniProtKB-UniRule"/>
</dbReference>
<dbReference type="InterPro" id="IPR002586">
    <property type="entry name" value="CobQ/CobB/MinD/ParA_Nub-bd_dom"/>
</dbReference>
<evidence type="ECO:0000313" key="8">
    <source>
        <dbReference type="Proteomes" id="UP000230790"/>
    </source>
</evidence>
<evidence type="ECO:0000256" key="2">
    <source>
        <dbReference type="ARBA" id="ARBA00022573"/>
    </source>
</evidence>
<dbReference type="PANTHER" id="PTHR21343:SF1">
    <property type="entry name" value="COBYRIC ACID SYNTHASE"/>
    <property type="match status" value="1"/>
</dbReference>
<sequence>MIVGCTSSAGKSFLVTALCRHFANQGVRVAPFKAQNMSNNAAVTPDGLEIGRAQFVQALAARARPEARMQPVLLKPQAETRSQVIVLGRYDPRLTDTPWLTRKPHLWGVVRESLHSLLRDFELVVIEGAGSPAEVNLRSGDIVNMRVALEANADVYLVADIDRGGAFAHLLGTFLCLAPEEQALIRGFVLNKFRGDPMLLGDGMDWLRERTGVPTVAVVPMLAHGLPEEDDIAALAARADRARPSEERAIRVAILAYPYASNFDEFDPLVDEPGVSVSVIRHRQPLDDFDAVILPGSKHTAVSLSALRAGGLAAEVWRAAQRGALIHGVCGGMQMLGRALRDPHGLEGGGEIAGLGLLDVTTELAPAKVTQQREAHCVEVGSVTGYEIHHGVTVAGPRARPHLSDGLGWRQDNVIGIYLHDLFKHTAYRQWWLAQLGWQGRAQDWHARLDAELDRVAQAVMAHWPGLMLRPA</sequence>
<dbReference type="PANTHER" id="PTHR21343">
    <property type="entry name" value="DETHIOBIOTIN SYNTHETASE"/>
    <property type="match status" value="1"/>
</dbReference>
<dbReference type="GO" id="GO:0003824">
    <property type="term" value="F:catalytic activity"/>
    <property type="evidence" value="ECO:0007669"/>
    <property type="project" value="InterPro"/>
</dbReference>
<dbReference type="HAMAP" id="MF_00028">
    <property type="entry name" value="CobQ"/>
    <property type="match status" value="1"/>
</dbReference>
<dbReference type="PROSITE" id="PS51274">
    <property type="entry name" value="GATASE_COBBQ"/>
    <property type="match status" value="1"/>
</dbReference>
<dbReference type="InterPro" id="IPR033949">
    <property type="entry name" value="CobQ_GATase1"/>
</dbReference>
<feature type="domain" description="CobB/CobQ-like glutamine amidotransferase" evidence="6">
    <location>
        <begin position="251"/>
        <end position="425"/>
    </location>
</feature>
<dbReference type="SUPFAM" id="SSF52317">
    <property type="entry name" value="Class I glutamine amidotransferase-like"/>
    <property type="match status" value="1"/>
</dbReference>
<dbReference type="Gene3D" id="3.40.50.880">
    <property type="match status" value="1"/>
</dbReference>
<protein>
    <recommendedName>
        <fullName evidence="4">Cobyric acid synthase</fullName>
    </recommendedName>
</protein>
<dbReference type="AlphaFoldDB" id="A0A2M8QA83"/>
<evidence type="ECO:0000256" key="3">
    <source>
        <dbReference type="ARBA" id="ARBA00022962"/>
    </source>
</evidence>
<dbReference type="Proteomes" id="UP000230790">
    <property type="component" value="Unassembled WGS sequence"/>
</dbReference>
<dbReference type="UniPathway" id="UPA00148"/>
<comment type="similarity">
    <text evidence="4">Belongs to the CobB/CobQ family. CobQ subfamily.</text>
</comment>
<keyword evidence="3 4" id="KW-0315">Glutamine amidotransferase</keyword>
<dbReference type="InterPro" id="IPR027417">
    <property type="entry name" value="P-loop_NTPase"/>
</dbReference>
<evidence type="ECO:0000256" key="1">
    <source>
        <dbReference type="ARBA" id="ARBA00004953"/>
    </source>
</evidence>
<dbReference type="SUPFAM" id="SSF52540">
    <property type="entry name" value="P-loop containing nucleoside triphosphate hydrolases"/>
    <property type="match status" value="1"/>
</dbReference>
<comment type="caution">
    <text evidence="7">The sequence shown here is derived from an EMBL/GenBank/DDBJ whole genome shotgun (WGS) entry which is preliminary data.</text>
</comment>
<dbReference type="NCBIfam" id="TIGR00313">
    <property type="entry name" value="cobQ"/>
    <property type="match status" value="1"/>
</dbReference>
<dbReference type="Pfam" id="PF07685">
    <property type="entry name" value="GATase_3"/>
    <property type="match status" value="1"/>
</dbReference>
<dbReference type="InterPro" id="IPR011698">
    <property type="entry name" value="GATase_3"/>
</dbReference>
<dbReference type="CDD" id="cd01750">
    <property type="entry name" value="GATase1_CobQ"/>
    <property type="match status" value="1"/>
</dbReference>
<dbReference type="InterPro" id="IPR047045">
    <property type="entry name" value="CobQ_N"/>
</dbReference>
<evidence type="ECO:0000313" key="7">
    <source>
        <dbReference type="EMBL" id="PJF46684.1"/>
    </source>
</evidence>
<feature type="domain" description="CobQ/CobB/MinD/ParA nucleotide binding" evidence="5">
    <location>
        <begin position="1"/>
        <end position="221"/>
    </location>
</feature>
<dbReference type="CDD" id="cd05389">
    <property type="entry name" value="CobQ_N"/>
    <property type="match status" value="1"/>
</dbReference>
<comment type="function">
    <text evidence="4">Catalyzes amidations at positions B, D, E, and G on adenosylcobyrinic A,C-diamide. NH(2) groups are provided by glutamine, and one molecule of ATP is hydrogenolyzed for each amidation.</text>
</comment>
<evidence type="ECO:0000259" key="6">
    <source>
        <dbReference type="Pfam" id="PF07685"/>
    </source>
</evidence>
<evidence type="ECO:0000259" key="5">
    <source>
        <dbReference type="Pfam" id="PF01656"/>
    </source>
</evidence>
<feature type="active site" evidence="4">
    <location>
        <position position="420"/>
    </location>
</feature>
<proteinExistence type="inferred from homology"/>
<dbReference type="NCBIfam" id="NF001989">
    <property type="entry name" value="PRK00784.1"/>
    <property type="match status" value="1"/>
</dbReference>
<dbReference type="Gene3D" id="3.40.50.300">
    <property type="entry name" value="P-loop containing nucleotide triphosphate hydrolases"/>
    <property type="match status" value="1"/>
</dbReference>
<dbReference type="InterPro" id="IPR029062">
    <property type="entry name" value="Class_I_gatase-like"/>
</dbReference>
<keyword evidence="2 4" id="KW-0169">Cobalamin biosynthesis</keyword>
<dbReference type="EMBL" id="PGTN01000110">
    <property type="protein sequence ID" value="PJF46684.1"/>
    <property type="molecule type" value="Genomic_DNA"/>
</dbReference>
<reference evidence="7 8" key="1">
    <citation type="submission" date="2017-11" db="EMBL/GenBank/DDBJ databases">
        <title>Evolution of Phototrophy in the Chloroflexi Phylum Driven by Horizontal Gene Transfer.</title>
        <authorList>
            <person name="Ward L.M."/>
            <person name="Hemp J."/>
            <person name="Shih P.M."/>
            <person name="Mcglynn S.E."/>
            <person name="Fischer W."/>
        </authorList>
    </citation>
    <scope>NUCLEOTIDE SEQUENCE [LARGE SCALE GENOMIC DNA]</scope>
    <source>
        <strain evidence="7">JP3_7</strain>
    </source>
</reference>
<accession>A0A2M8QA83</accession>
<name>A0A2M8QA83_9CHLR</name>
<evidence type="ECO:0000256" key="4">
    <source>
        <dbReference type="HAMAP-Rule" id="MF_00028"/>
    </source>
</evidence>
<organism evidence="7 8">
    <name type="scientific">Candidatus Thermofonsia Clade 3 bacterium</name>
    <dbReference type="NCBI Taxonomy" id="2364212"/>
    <lineage>
        <taxon>Bacteria</taxon>
        <taxon>Bacillati</taxon>
        <taxon>Chloroflexota</taxon>
        <taxon>Candidatus Thermofontia</taxon>
        <taxon>Candidatus Thermofonsia Clade 3</taxon>
    </lineage>
</organism>
<dbReference type="Pfam" id="PF01656">
    <property type="entry name" value="CbiA"/>
    <property type="match status" value="1"/>
</dbReference>
<comment type="pathway">
    <text evidence="1 4">Cofactor biosynthesis; adenosylcobalamin biosynthesis.</text>
</comment>
<dbReference type="GO" id="GO:0015420">
    <property type="term" value="F:ABC-type vitamin B12 transporter activity"/>
    <property type="evidence" value="ECO:0007669"/>
    <property type="project" value="UniProtKB-UniRule"/>
</dbReference>